<evidence type="ECO:0000256" key="2">
    <source>
        <dbReference type="ARBA" id="ARBA00010790"/>
    </source>
</evidence>
<gene>
    <name evidence="9" type="ORF">C8E83_2083</name>
</gene>
<dbReference type="PANTHER" id="PTHR11552:SF147">
    <property type="entry name" value="CHOLINE DEHYDROGENASE, MITOCHONDRIAL"/>
    <property type="match status" value="1"/>
</dbReference>
<dbReference type="Pfam" id="PF00732">
    <property type="entry name" value="GMC_oxred_N"/>
    <property type="match status" value="1"/>
</dbReference>
<dbReference type="PANTHER" id="PTHR11552">
    <property type="entry name" value="GLUCOSE-METHANOL-CHOLINE GMC OXIDOREDUCTASE"/>
    <property type="match status" value="1"/>
</dbReference>
<keyword evidence="4 5" id="KW-0274">FAD</keyword>
<dbReference type="InterPro" id="IPR000172">
    <property type="entry name" value="GMC_OxRdtase_N"/>
</dbReference>
<evidence type="ECO:0000259" key="8">
    <source>
        <dbReference type="PROSITE" id="PS00624"/>
    </source>
</evidence>
<feature type="domain" description="Glucose-methanol-choline oxidoreductase N-terminal" evidence="8">
    <location>
        <begin position="268"/>
        <end position="282"/>
    </location>
</feature>
<organism evidence="9 10">
    <name type="scientific">Frondihabitans australicus</name>
    <dbReference type="NCBI Taxonomy" id="386892"/>
    <lineage>
        <taxon>Bacteria</taxon>
        <taxon>Bacillati</taxon>
        <taxon>Actinomycetota</taxon>
        <taxon>Actinomycetes</taxon>
        <taxon>Micrococcales</taxon>
        <taxon>Microbacteriaceae</taxon>
        <taxon>Frondihabitans</taxon>
    </lineage>
</organism>
<reference evidence="9 10" key="1">
    <citation type="submission" date="2018-10" db="EMBL/GenBank/DDBJ databases">
        <title>Sequencing the genomes of 1000 actinobacteria strains.</title>
        <authorList>
            <person name="Klenk H.-P."/>
        </authorList>
    </citation>
    <scope>NUCLEOTIDE SEQUENCE [LARGE SCALE GENOMIC DNA]</scope>
    <source>
        <strain evidence="9 10">DSM 17894</strain>
    </source>
</reference>
<dbReference type="OrthoDB" id="9785276at2"/>
<dbReference type="RefSeq" id="WP_121369803.1">
    <property type="nucleotide sequence ID" value="NZ_RBKS01000001.1"/>
</dbReference>
<dbReference type="PROSITE" id="PS00624">
    <property type="entry name" value="GMC_OXRED_2"/>
    <property type="match status" value="1"/>
</dbReference>
<dbReference type="SUPFAM" id="SSF51905">
    <property type="entry name" value="FAD/NAD(P)-binding domain"/>
    <property type="match status" value="1"/>
</dbReference>
<dbReference type="PIRSF" id="PIRSF000137">
    <property type="entry name" value="Alcohol_oxidase"/>
    <property type="match status" value="1"/>
</dbReference>
<dbReference type="Proteomes" id="UP000280008">
    <property type="component" value="Unassembled WGS sequence"/>
</dbReference>
<feature type="binding site" evidence="5">
    <location>
        <position position="88"/>
    </location>
    <ligand>
        <name>FAD</name>
        <dbReference type="ChEBI" id="CHEBI:57692"/>
    </ligand>
</feature>
<proteinExistence type="inferred from homology"/>
<evidence type="ECO:0000313" key="9">
    <source>
        <dbReference type="EMBL" id="RKR74949.1"/>
    </source>
</evidence>
<evidence type="ECO:0000313" key="10">
    <source>
        <dbReference type="Proteomes" id="UP000280008"/>
    </source>
</evidence>
<dbReference type="GO" id="GO:0016614">
    <property type="term" value="F:oxidoreductase activity, acting on CH-OH group of donors"/>
    <property type="evidence" value="ECO:0007669"/>
    <property type="project" value="InterPro"/>
</dbReference>
<dbReference type="Pfam" id="PF05199">
    <property type="entry name" value="GMC_oxred_C"/>
    <property type="match status" value="1"/>
</dbReference>
<dbReference type="EMBL" id="RBKS01000001">
    <property type="protein sequence ID" value="RKR74949.1"/>
    <property type="molecule type" value="Genomic_DNA"/>
</dbReference>
<keyword evidence="3 6" id="KW-0285">Flavoprotein</keyword>
<protein>
    <submittedName>
        <fullName evidence="9">Choline dehydrogenase</fullName>
    </submittedName>
</protein>
<name>A0A495IGQ8_9MICO</name>
<dbReference type="SUPFAM" id="SSF54373">
    <property type="entry name" value="FAD-linked reductases, C-terminal domain"/>
    <property type="match status" value="1"/>
</dbReference>
<dbReference type="GO" id="GO:0050660">
    <property type="term" value="F:flavin adenine dinucleotide binding"/>
    <property type="evidence" value="ECO:0007669"/>
    <property type="project" value="InterPro"/>
</dbReference>
<feature type="domain" description="Glucose-methanol-choline oxidoreductase N-terminal" evidence="7">
    <location>
        <begin position="86"/>
        <end position="109"/>
    </location>
</feature>
<dbReference type="InterPro" id="IPR036188">
    <property type="entry name" value="FAD/NAD-bd_sf"/>
</dbReference>
<dbReference type="Gene3D" id="3.50.50.60">
    <property type="entry name" value="FAD/NAD(P)-binding domain"/>
    <property type="match status" value="1"/>
</dbReference>
<comment type="caution">
    <text evidence="9">The sequence shown here is derived from an EMBL/GenBank/DDBJ whole genome shotgun (WGS) entry which is preliminary data.</text>
</comment>
<sequence length="528" mass="54896">MPAGLEASYDWIVVGAGAAGCVLANRLSADPAARVLLIEAGPSDTGVEAIRDAAQWVSLMRSEYDWGYDYEPTPEVLGRVIGIPRGKVLGGSSSINAMLWYRGHPDDYDAWEAAGATGWNWESMLPAFRASEDWERGATALRGAGGPMRIETSPDPHPIAEAMLDGAPEIGVPTIDDSNGESNVGAALANFTATTVRDPATGSSRMERWSTVRGYLLPALARPNLTVITDSQALRLVLEGSRCVGVSHLVDGVPVETRATSGVVLTLGAIGTPQLLNLSGIGAASALAALGLPVLHDLPGVGENYQDHPLVSGMNVAAGVSLGPMRDNGGGSMMNWRSSAAGDGADLHAFVVQESRPAAALEQDLSGDVFAISPGLMRSSSVGHVRLRSASPFEAPVIQPNFLREKEDLDRLVEGVEGVLGLLGTSPFRALGARPLVSFGAGSSSRAAIEDFVRRGVDTFFHSCGTARMGTDPLSVVSPSLDVHGVDGLWVADASVIPVIPTCNTQAPVIAIAERAAALIPGQAAFSA</sequence>
<dbReference type="InterPro" id="IPR007867">
    <property type="entry name" value="GMC_OxRtase_C"/>
</dbReference>
<comment type="similarity">
    <text evidence="2 6">Belongs to the GMC oxidoreductase family.</text>
</comment>
<dbReference type="Gene3D" id="3.30.560.10">
    <property type="entry name" value="Glucose Oxidase, domain 3"/>
    <property type="match status" value="1"/>
</dbReference>
<dbReference type="InterPro" id="IPR012132">
    <property type="entry name" value="GMC_OxRdtase"/>
</dbReference>
<comment type="cofactor">
    <cofactor evidence="1 5">
        <name>FAD</name>
        <dbReference type="ChEBI" id="CHEBI:57692"/>
    </cofactor>
</comment>
<evidence type="ECO:0000256" key="3">
    <source>
        <dbReference type="ARBA" id="ARBA00022630"/>
    </source>
</evidence>
<dbReference type="PROSITE" id="PS00623">
    <property type="entry name" value="GMC_OXRED_1"/>
    <property type="match status" value="1"/>
</dbReference>
<evidence type="ECO:0000259" key="7">
    <source>
        <dbReference type="PROSITE" id="PS00623"/>
    </source>
</evidence>
<keyword evidence="10" id="KW-1185">Reference proteome</keyword>
<evidence type="ECO:0000256" key="6">
    <source>
        <dbReference type="RuleBase" id="RU003968"/>
    </source>
</evidence>
<evidence type="ECO:0000256" key="1">
    <source>
        <dbReference type="ARBA" id="ARBA00001974"/>
    </source>
</evidence>
<accession>A0A495IGQ8</accession>
<dbReference type="AlphaFoldDB" id="A0A495IGQ8"/>
<evidence type="ECO:0000256" key="5">
    <source>
        <dbReference type="PIRSR" id="PIRSR000137-2"/>
    </source>
</evidence>
<evidence type="ECO:0000256" key="4">
    <source>
        <dbReference type="ARBA" id="ARBA00022827"/>
    </source>
</evidence>